<name>A0A5A7RGU5_STRAF</name>
<dbReference type="Gene3D" id="2.40.50.140">
    <property type="entry name" value="Nucleic acid-binding proteins"/>
    <property type="match status" value="2"/>
</dbReference>
<keyword evidence="3" id="KW-1185">Reference proteome</keyword>
<dbReference type="PANTHER" id="PTHR47165:SF4">
    <property type="entry name" value="OS03G0429900 PROTEIN"/>
    <property type="match status" value="1"/>
</dbReference>
<protein>
    <submittedName>
        <fullName evidence="2">Replication protein A 70 kDa DNA-binding subunit</fullName>
    </submittedName>
</protein>
<evidence type="ECO:0000313" key="2">
    <source>
        <dbReference type="EMBL" id="GER56404.1"/>
    </source>
</evidence>
<evidence type="ECO:0000313" key="3">
    <source>
        <dbReference type="Proteomes" id="UP000325081"/>
    </source>
</evidence>
<keyword evidence="2" id="KW-0238">DNA-binding</keyword>
<dbReference type="SUPFAM" id="SSF50249">
    <property type="entry name" value="Nucleic acid-binding proteins"/>
    <property type="match status" value="2"/>
</dbReference>
<dbReference type="EMBL" id="BKCP01012736">
    <property type="protein sequence ID" value="GER56404.1"/>
    <property type="molecule type" value="Genomic_DNA"/>
</dbReference>
<feature type="domain" description="Replication protein A 70 kDa DNA-binding subunit B/D first OB fold" evidence="1">
    <location>
        <begin position="17"/>
        <end position="73"/>
    </location>
</feature>
<reference evidence="3" key="1">
    <citation type="journal article" date="2019" name="Curr. Biol.">
        <title>Genome Sequence of Striga asiatica Provides Insight into the Evolution of Plant Parasitism.</title>
        <authorList>
            <person name="Yoshida S."/>
            <person name="Kim S."/>
            <person name="Wafula E.K."/>
            <person name="Tanskanen J."/>
            <person name="Kim Y.M."/>
            <person name="Honaas L."/>
            <person name="Yang Z."/>
            <person name="Spallek T."/>
            <person name="Conn C.E."/>
            <person name="Ichihashi Y."/>
            <person name="Cheong K."/>
            <person name="Cui S."/>
            <person name="Der J.P."/>
            <person name="Gundlach H."/>
            <person name="Jiao Y."/>
            <person name="Hori C."/>
            <person name="Ishida J.K."/>
            <person name="Kasahara H."/>
            <person name="Kiba T."/>
            <person name="Kim M.S."/>
            <person name="Koo N."/>
            <person name="Laohavisit A."/>
            <person name="Lee Y.H."/>
            <person name="Lumba S."/>
            <person name="McCourt P."/>
            <person name="Mortimer J.C."/>
            <person name="Mutuku J.M."/>
            <person name="Nomura T."/>
            <person name="Sasaki-Sekimoto Y."/>
            <person name="Seto Y."/>
            <person name="Wang Y."/>
            <person name="Wakatake T."/>
            <person name="Sakakibara H."/>
            <person name="Demura T."/>
            <person name="Yamaguchi S."/>
            <person name="Yoneyama K."/>
            <person name="Manabe R.I."/>
            <person name="Nelson D.C."/>
            <person name="Schulman A.H."/>
            <person name="Timko M.P."/>
            <person name="dePamphilis C.W."/>
            <person name="Choi D."/>
            <person name="Shirasu K."/>
        </authorList>
    </citation>
    <scope>NUCLEOTIDE SEQUENCE [LARGE SCALE GENOMIC DNA]</scope>
    <source>
        <strain evidence="3">cv. UVA1</strain>
    </source>
</reference>
<dbReference type="OrthoDB" id="913983at2759"/>
<dbReference type="CDD" id="cd04481">
    <property type="entry name" value="RPA1_DBD_B_like"/>
    <property type="match status" value="1"/>
</dbReference>
<dbReference type="InterPro" id="IPR012340">
    <property type="entry name" value="NA-bd_OB-fold"/>
</dbReference>
<organism evidence="2 3">
    <name type="scientific">Striga asiatica</name>
    <name type="common">Asiatic witchweed</name>
    <name type="synonym">Buchnera asiatica</name>
    <dbReference type="NCBI Taxonomy" id="4170"/>
    <lineage>
        <taxon>Eukaryota</taxon>
        <taxon>Viridiplantae</taxon>
        <taxon>Streptophyta</taxon>
        <taxon>Embryophyta</taxon>
        <taxon>Tracheophyta</taxon>
        <taxon>Spermatophyta</taxon>
        <taxon>Magnoliopsida</taxon>
        <taxon>eudicotyledons</taxon>
        <taxon>Gunneridae</taxon>
        <taxon>Pentapetalae</taxon>
        <taxon>asterids</taxon>
        <taxon>lamiids</taxon>
        <taxon>Lamiales</taxon>
        <taxon>Orobanchaceae</taxon>
        <taxon>Buchnereae</taxon>
        <taxon>Striga</taxon>
    </lineage>
</organism>
<comment type="caution">
    <text evidence="2">The sequence shown here is derived from an EMBL/GenBank/DDBJ whole genome shotgun (WGS) entry which is preliminary data.</text>
</comment>
<accession>A0A5A7RGU5</accession>
<dbReference type="GO" id="GO:0003677">
    <property type="term" value="F:DNA binding"/>
    <property type="evidence" value="ECO:0007669"/>
    <property type="project" value="UniProtKB-KW"/>
</dbReference>
<gene>
    <name evidence="2" type="ORF">STAS_34132</name>
</gene>
<evidence type="ECO:0000259" key="1">
    <source>
        <dbReference type="Pfam" id="PF02721"/>
    </source>
</evidence>
<dbReference type="PANTHER" id="PTHR47165">
    <property type="entry name" value="OS03G0429900 PROTEIN"/>
    <property type="match status" value="1"/>
</dbReference>
<proteinExistence type="predicted"/>
<sequence>MAVTLNCGPKNVYFMMQRIHATIKKPQIGLFQNILKEGGLYAVKDFMVAESNPRYKTTPCIYKIIFVQRTRVVEIFDISFPYTMFEFKSFDQLIDAQTVDESTLIDIIGRLACKYSSQHKEIQGRQSKLMDIILEDLQGLRLPCTLWGDYVDELTDYLSIVNDEQPVIVLLQMCRAKKFGVVRVENTFYVTKR</sequence>
<dbReference type="Pfam" id="PF02721">
    <property type="entry name" value="DUF223"/>
    <property type="match status" value="1"/>
</dbReference>
<dbReference type="Proteomes" id="UP000325081">
    <property type="component" value="Unassembled WGS sequence"/>
</dbReference>
<dbReference type="AlphaFoldDB" id="A0A5A7RGU5"/>
<dbReference type="InterPro" id="IPR003871">
    <property type="entry name" value="RFA1B/D_OB_1st"/>
</dbReference>